<keyword evidence="1" id="KW-1133">Transmembrane helix</keyword>
<evidence type="ECO:0000256" key="1">
    <source>
        <dbReference type="SAM" id="Phobius"/>
    </source>
</evidence>
<protein>
    <submittedName>
        <fullName evidence="3">Uncharacterized protein DUF4260</fullName>
    </submittedName>
</protein>
<reference evidence="3 5" key="2">
    <citation type="submission" date="2019-03" db="EMBL/GenBank/DDBJ databases">
        <title>Genomic Encyclopedia of Type Strains, Phase IV (KMG-IV): sequencing the most valuable type-strain genomes for metagenomic binning, comparative biology and taxonomic classification.</title>
        <authorList>
            <person name="Goeker M."/>
        </authorList>
    </citation>
    <scope>NUCLEOTIDE SEQUENCE [LARGE SCALE GENOMIC DNA]</scope>
    <source>
        <strain evidence="3 5">DSM 11603</strain>
    </source>
</reference>
<evidence type="ECO:0000313" key="5">
    <source>
        <dbReference type="Proteomes" id="UP000294958"/>
    </source>
</evidence>
<reference evidence="2 4" key="1">
    <citation type="submission" date="2014-02" db="EMBL/GenBank/DDBJ databases">
        <title>Aquamicrobium defluvii Genome sequencing.</title>
        <authorList>
            <person name="Wang X."/>
        </authorList>
    </citation>
    <scope>NUCLEOTIDE SEQUENCE [LARGE SCALE GENOMIC DNA]</scope>
    <source>
        <strain evidence="2 4">W13Z1</strain>
    </source>
</reference>
<dbReference type="HOGENOM" id="CLU_144225_0_0_5"/>
<dbReference type="Proteomes" id="UP000294958">
    <property type="component" value="Unassembled WGS sequence"/>
</dbReference>
<dbReference type="AlphaFoldDB" id="A0A011TEY9"/>
<organism evidence="2 4">
    <name type="scientific">Aquamicrobium defluvii</name>
    <dbReference type="NCBI Taxonomy" id="69279"/>
    <lineage>
        <taxon>Bacteria</taxon>
        <taxon>Pseudomonadati</taxon>
        <taxon>Pseudomonadota</taxon>
        <taxon>Alphaproteobacteria</taxon>
        <taxon>Hyphomicrobiales</taxon>
        <taxon>Phyllobacteriaceae</taxon>
        <taxon>Aquamicrobium</taxon>
    </lineage>
</organism>
<dbReference type="Proteomes" id="UP000019849">
    <property type="component" value="Unassembled WGS sequence"/>
</dbReference>
<keyword evidence="1" id="KW-0472">Membrane</keyword>
<dbReference type="eggNOG" id="ENOG5032SZF">
    <property type="taxonomic scope" value="Bacteria"/>
</dbReference>
<feature type="transmembrane region" description="Helical" evidence="1">
    <location>
        <begin position="12"/>
        <end position="37"/>
    </location>
</feature>
<dbReference type="Pfam" id="PF14079">
    <property type="entry name" value="DUF4260"/>
    <property type="match status" value="1"/>
</dbReference>
<dbReference type="InterPro" id="IPR025356">
    <property type="entry name" value="DUF4260"/>
</dbReference>
<comment type="caution">
    <text evidence="2">The sequence shown here is derived from an EMBL/GenBank/DDBJ whole genome shotgun (WGS) entry which is preliminary data.</text>
</comment>
<evidence type="ECO:0000313" key="2">
    <source>
        <dbReference type="EMBL" id="EXL10244.1"/>
    </source>
</evidence>
<evidence type="ECO:0000313" key="4">
    <source>
        <dbReference type="Proteomes" id="UP000019849"/>
    </source>
</evidence>
<dbReference type="PATRIC" id="fig|69279.3.peg.678"/>
<dbReference type="STRING" id="69279.BG36_08835"/>
<keyword evidence="1" id="KW-0812">Transmembrane</keyword>
<gene>
    <name evidence="2" type="ORF">BG36_08835</name>
    <name evidence="3" type="ORF">DES43_11960</name>
</gene>
<dbReference type="EMBL" id="SNZF01000019">
    <property type="protein sequence ID" value="TDR33774.1"/>
    <property type="molecule type" value="Genomic_DNA"/>
</dbReference>
<dbReference type="EMBL" id="JENY01000002">
    <property type="protein sequence ID" value="EXL10244.1"/>
    <property type="molecule type" value="Genomic_DNA"/>
</dbReference>
<feature type="transmembrane region" description="Helical" evidence="1">
    <location>
        <begin position="66"/>
        <end position="89"/>
    </location>
</feature>
<evidence type="ECO:0000313" key="3">
    <source>
        <dbReference type="EMBL" id="TDR33774.1"/>
    </source>
</evidence>
<sequence length="118" mass="12440">MTKALLRIEGGALFVAAVAFYAFSGAGWGLFAVLLLAPDLSMLAYLKGPRMGAYVYNAFHTTPWPLALLAGGYAAGAGLPVSLGLIWLAHIGVDRALGYGLKETSAFRDTHLGRIGRD</sequence>
<name>A0A011TEY9_9HYPH</name>
<accession>A0A011TEY9</accession>
<proteinExistence type="predicted"/>
<keyword evidence="5" id="KW-1185">Reference proteome</keyword>
<dbReference type="RefSeq" id="WP_245264633.1">
    <property type="nucleotide sequence ID" value="NZ_KK073878.1"/>
</dbReference>